<keyword evidence="11" id="KW-1185">Reference proteome</keyword>
<dbReference type="Proteomes" id="UP000271241">
    <property type="component" value="Unassembled WGS sequence"/>
</dbReference>
<dbReference type="OrthoDB" id="16079at2759"/>
<protein>
    <recommendedName>
        <fullName evidence="8">rRNA adenine N(6)-methyltransferase</fullName>
        <ecNumber evidence="8">2.1.1.-</ecNumber>
    </recommendedName>
</protein>
<reference evidence="11" key="1">
    <citation type="journal article" date="2018" name="Nat. Microbiol.">
        <title>Leveraging single-cell genomics to expand the fungal tree of life.</title>
        <authorList>
            <person name="Ahrendt S.R."/>
            <person name="Quandt C.A."/>
            <person name="Ciobanu D."/>
            <person name="Clum A."/>
            <person name="Salamov A."/>
            <person name="Andreopoulos B."/>
            <person name="Cheng J.F."/>
            <person name="Woyke T."/>
            <person name="Pelin A."/>
            <person name="Henrissat B."/>
            <person name="Reynolds N.K."/>
            <person name="Benny G.L."/>
            <person name="Smith M.E."/>
            <person name="James T.Y."/>
            <person name="Grigoriev I.V."/>
        </authorList>
    </citation>
    <scope>NUCLEOTIDE SEQUENCE [LARGE SCALE GENOMIC DNA]</scope>
    <source>
        <strain evidence="11">RSA 1356</strain>
    </source>
</reference>
<dbReference type="PANTHER" id="PTHR11727:SF17">
    <property type="entry name" value="DIMETHYLADENOSINE TRANSFERASE 1, MITOCHONDRIAL"/>
    <property type="match status" value="1"/>
</dbReference>
<dbReference type="PROSITE" id="PS51689">
    <property type="entry name" value="SAM_RNA_A_N6_MT"/>
    <property type="match status" value="1"/>
</dbReference>
<keyword evidence="5 7" id="KW-0694">RNA-binding</keyword>
<evidence type="ECO:0000313" key="11">
    <source>
        <dbReference type="Proteomes" id="UP000271241"/>
    </source>
</evidence>
<evidence type="ECO:0000256" key="3">
    <source>
        <dbReference type="ARBA" id="ARBA00022679"/>
    </source>
</evidence>
<accession>A0A4P9XP76</accession>
<dbReference type="SUPFAM" id="SSF53335">
    <property type="entry name" value="S-adenosyl-L-methionine-dependent methyltransferases"/>
    <property type="match status" value="1"/>
</dbReference>
<evidence type="ECO:0000256" key="5">
    <source>
        <dbReference type="ARBA" id="ARBA00022884"/>
    </source>
</evidence>
<evidence type="ECO:0000313" key="10">
    <source>
        <dbReference type="EMBL" id="RKP07797.1"/>
    </source>
</evidence>
<sequence>MSPASLVRAALPRLPAVRDLVRIYGLNAKSELSQNFILDKNVTDKILRSAKLPLEKALVVEVGPGPGLLTRSILDAGAERLQLADACTPGRVHIIHGDVLKTEHETVLAKAFASQEERGKLGVHLLGNLPFNIASPLLVSWLHAAEAKRGLFGLRSSAAAMTLMFQKEVAERIVAPPDTRERSRLSVMAQTICHTQITYEVPPTVFVPMPKVAASVVQLLPRTKPMLEHGKSWKPPYIYHEDLVRHVFTKRRKSMRHILRHVIKDNPDRADVLLQDAGVPSGNTRPAELATEAFCQLTELCYAEGIKVPR</sequence>
<comment type="function">
    <text evidence="6">Mitochondrial transcription factor that confers selective promoter recognition on the core subunit of the yeast mitochondrial RNA polymerase. Interacts with DNA in a non-specific manner.</text>
</comment>
<evidence type="ECO:0000256" key="7">
    <source>
        <dbReference type="PROSITE-ProRule" id="PRU01026"/>
    </source>
</evidence>
<proteinExistence type="inferred from homology"/>
<keyword evidence="3 7" id="KW-0808">Transferase</keyword>
<dbReference type="GO" id="GO:0000179">
    <property type="term" value="F:rRNA (adenine-N6,N6-)-dimethyltransferase activity"/>
    <property type="evidence" value="ECO:0007669"/>
    <property type="project" value="UniProtKB-UniRule"/>
</dbReference>
<dbReference type="GO" id="GO:0003723">
    <property type="term" value="F:RNA binding"/>
    <property type="evidence" value="ECO:0007669"/>
    <property type="project" value="UniProtKB-UniRule"/>
</dbReference>
<dbReference type="Pfam" id="PF00398">
    <property type="entry name" value="RrnaAD"/>
    <property type="match status" value="1"/>
</dbReference>
<comment type="similarity">
    <text evidence="7 8">Belongs to the class I-like SAM-binding methyltransferase superfamily. rRNA adenine N(6)-methyltransferase family.</text>
</comment>
<dbReference type="EC" id="2.1.1.-" evidence="8"/>
<dbReference type="Gene3D" id="3.40.50.150">
    <property type="entry name" value="Vaccinia Virus protein VP39"/>
    <property type="match status" value="1"/>
</dbReference>
<evidence type="ECO:0000259" key="9">
    <source>
        <dbReference type="SMART" id="SM00650"/>
    </source>
</evidence>
<dbReference type="STRING" id="78915.A0A4P9XP76"/>
<dbReference type="EMBL" id="KZ992672">
    <property type="protein sequence ID" value="RKP07797.1"/>
    <property type="molecule type" value="Genomic_DNA"/>
</dbReference>
<keyword evidence="4 7" id="KW-0949">S-adenosyl-L-methionine</keyword>
<evidence type="ECO:0000256" key="1">
    <source>
        <dbReference type="ARBA" id="ARBA00004173"/>
    </source>
</evidence>
<evidence type="ECO:0000256" key="2">
    <source>
        <dbReference type="ARBA" id="ARBA00022603"/>
    </source>
</evidence>
<dbReference type="GO" id="GO:0034246">
    <property type="term" value="F:mitochondrial transcription factor activity"/>
    <property type="evidence" value="ECO:0007669"/>
    <property type="project" value="TreeGrafter"/>
</dbReference>
<comment type="subcellular location">
    <subcellularLocation>
        <location evidence="1">Mitochondrion</location>
    </subcellularLocation>
</comment>
<dbReference type="InterPro" id="IPR029063">
    <property type="entry name" value="SAM-dependent_MTases_sf"/>
</dbReference>
<dbReference type="SMART" id="SM00650">
    <property type="entry name" value="rADc"/>
    <property type="match status" value="1"/>
</dbReference>
<dbReference type="InterPro" id="IPR001737">
    <property type="entry name" value="KsgA/Erm"/>
</dbReference>
<feature type="binding site" evidence="7">
    <location>
        <position position="63"/>
    </location>
    <ligand>
        <name>S-adenosyl-L-methionine</name>
        <dbReference type="ChEBI" id="CHEBI:59789"/>
    </ligand>
</feature>
<evidence type="ECO:0000256" key="6">
    <source>
        <dbReference type="ARBA" id="ARBA00024915"/>
    </source>
</evidence>
<dbReference type="GO" id="GO:0005759">
    <property type="term" value="C:mitochondrial matrix"/>
    <property type="evidence" value="ECO:0007669"/>
    <property type="project" value="TreeGrafter"/>
</dbReference>
<keyword evidence="8" id="KW-0698">rRNA processing</keyword>
<feature type="binding site" evidence="7">
    <location>
        <position position="35"/>
    </location>
    <ligand>
        <name>S-adenosyl-L-methionine</name>
        <dbReference type="ChEBI" id="CHEBI:59789"/>
    </ligand>
</feature>
<dbReference type="InterPro" id="IPR020598">
    <property type="entry name" value="rRNA_Ade_methylase_Trfase_N"/>
</dbReference>
<feature type="binding site" evidence="7">
    <location>
        <position position="37"/>
    </location>
    <ligand>
        <name>S-adenosyl-L-methionine</name>
        <dbReference type="ChEBI" id="CHEBI:59789"/>
    </ligand>
</feature>
<comment type="caution">
    <text evidence="7">Lacks conserved residue(s) required for the propagation of feature annotation.</text>
</comment>
<dbReference type="PANTHER" id="PTHR11727">
    <property type="entry name" value="DIMETHYLADENOSINE TRANSFERASE"/>
    <property type="match status" value="1"/>
</dbReference>
<gene>
    <name evidence="10" type="ORF">THASP1DRAFT_16549</name>
</gene>
<dbReference type="GO" id="GO:0006391">
    <property type="term" value="P:transcription initiation at mitochondrial promoter"/>
    <property type="evidence" value="ECO:0007669"/>
    <property type="project" value="TreeGrafter"/>
</dbReference>
<evidence type="ECO:0000256" key="8">
    <source>
        <dbReference type="RuleBase" id="RU362106"/>
    </source>
</evidence>
<evidence type="ECO:0000256" key="4">
    <source>
        <dbReference type="ARBA" id="ARBA00022691"/>
    </source>
</evidence>
<organism evidence="10 11">
    <name type="scientific">Thamnocephalis sphaerospora</name>
    <dbReference type="NCBI Taxonomy" id="78915"/>
    <lineage>
        <taxon>Eukaryota</taxon>
        <taxon>Fungi</taxon>
        <taxon>Fungi incertae sedis</taxon>
        <taxon>Zoopagomycota</taxon>
        <taxon>Zoopagomycotina</taxon>
        <taxon>Zoopagomycetes</taxon>
        <taxon>Zoopagales</taxon>
        <taxon>Sigmoideomycetaceae</taxon>
        <taxon>Thamnocephalis</taxon>
    </lineage>
</organism>
<dbReference type="AlphaFoldDB" id="A0A4P9XP76"/>
<keyword evidence="2 7" id="KW-0489">Methyltransferase</keyword>
<feature type="domain" description="Ribosomal RNA adenine methylase transferase N-terminal" evidence="9">
    <location>
        <begin position="42"/>
        <end position="223"/>
    </location>
</feature>
<dbReference type="InterPro" id="IPR023165">
    <property type="entry name" value="rRNA_Ade_diMease-like_C"/>
</dbReference>
<feature type="binding site" evidence="7">
    <location>
        <position position="128"/>
    </location>
    <ligand>
        <name>S-adenosyl-L-methionine</name>
        <dbReference type="ChEBI" id="CHEBI:59789"/>
    </ligand>
</feature>
<dbReference type="Gene3D" id="1.10.8.100">
    <property type="entry name" value="Ribosomal RNA adenine dimethylase-like, domain 2"/>
    <property type="match status" value="1"/>
</dbReference>
<name>A0A4P9XP76_9FUNG</name>